<organism evidence="2 3">
    <name type="scientific">Candidatus Syntropharchaeum caldarium</name>
    <dbReference type="NCBI Taxonomy" id="1838285"/>
    <lineage>
        <taxon>Archaea</taxon>
        <taxon>Methanobacteriati</taxon>
        <taxon>Methanobacteriota</taxon>
        <taxon>Stenosarchaea group</taxon>
        <taxon>Methanomicrobia</taxon>
        <taxon>Methanosarcinales</taxon>
        <taxon>ANME-2 cluster</taxon>
        <taxon>Candidatus Syntropharchaeum</taxon>
    </lineage>
</organism>
<evidence type="ECO:0000259" key="1">
    <source>
        <dbReference type="Pfam" id="PF26548"/>
    </source>
</evidence>
<name>A0A1F2PBH1_9EURY</name>
<sequence length="302" mass="33768">MKEIRLKVISENEASDYIYVVADRTLKVEEINDTYVKIVGSADFYGNGDDPTGFRSSNTVTVRNTGNGIGNVYIYRRNVLPSRSHDVVGILENTEVLEGLKASDEVMLSVEPPRIMAIGMQQEEAYRMLSARGIHQIREGAIEDDAIIVEQNPVYTISILKTGEVRTYGISSDKILRIKLCENIDQTLHYFRYATFMRAGVGKLSVKKKYRAFVLFDERAGYKRSIMPENTPDVMESFTIGVTNMAKEGAGTIGIRLKPSEKYGPTGENFKASNIVGTVTENRELLNDLKTGDTIYFSSETV</sequence>
<evidence type="ECO:0000313" key="2">
    <source>
        <dbReference type="EMBL" id="OFV67986.1"/>
    </source>
</evidence>
<gene>
    <name evidence="2" type="ORF">SCAL_000626</name>
</gene>
<dbReference type="InterPro" id="IPR058492">
    <property type="entry name" value="DUF8179"/>
</dbReference>
<dbReference type="Proteomes" id="UP000186940">
    <property type="component" value="Unassembled WGS sequence"/>
</dbReference>
<dbReference type="AlphaFoldDB" id="A0A1F2PBH1"/>
<reference evidence="2" key="1">
    <citation type="submission" date="2016-05" db="EMBL/GenBank/DDBJ databases">
        <title>Microbial consortia oxidize butane by reversing methanogenesis.</title>
        <authorList>
            <person name="Laso-Perez R."/>
            <person name="Richter M."/>
            <person name="Wegener G."/>
            <person name="Musat F."/>
        </authorList>
    </citation>
    <scope>NUCLEOTIDE SEQUENCE [LARGE SCALE GENOMIC DNA]</scope>
    <source>
        <strain evidence="2">BOX2</strain>
    </source>
</reference>
<proteinExistence type="predicted"/>
<dbReference type="STRING" id="1838285.SCAL_000626"/>
<dbReference type="NCBIfam" id="TIGR03268">
    <property type="entry name" value="methan_mark_3"/>
    <property type="match status" value="1"/>
</dbReference>
<dbReference type="Pfam" id="PF26548">
    <property type="entry name" value="DUF8179"/>
    <property type="match status" value="1"/>
</dbReference>
<protein>
    <submittedName>
        <fullName evidence="2">Uncharacterized conserved protein UCP005852, methanogenesis</fullName>
    </submittedName>
</protein>
<keyword evidence="3" id="KW-1185">Reference proteome</keyword>
<evidence type="ECO:0000313" key="3">
    <source>
        <dbReference type="Proteomes" id="UP000186940"/>
    </source>
</evidence>
<feature type="domain" description="Putative peptidyl-prolyl cis-trans isomerase" evidence="1">
    <location>
        <begin position="177"/>
        <end position="299"/>
    </location>
</feature>
<dbReference type="EMBL" id="LYOS01000002">
    <property type="protein sequence ID" value="OFV67986.1"/>
    <property type="molecule type" value="Genomic_DNA"/>
</dbReference>
<dbReference type="InterPro" id="IPR016466">
    <property type="entry name" value="Methan_mark_3"/>
</dbReference>
<accession>A0A1F2PBH1</accession>
<comment type="caution">
    <text evidence="2">The sequence shown here is derived from an EMBL/GenBank/DDBJ whole genome shotgun (WGS) entry which is preliminary data.</text>
</comment>